<evidence type="ECO:0000256" key="1">
    <source>
        <dbReference type="ARBA" id="ARBA00004651"/>
    </source>
</evidence>
<evidence type="ECO:0000256" key="4">
    <source>
        <dbReference type="ARBA" id="ARBA00022989"/>
    </source>
</evidence>
<dbReference type="GO" id="GO:0005886">
    <property type="term" value="C:plasma membrane"/>
    <property type="evidence" value="ECO:0007669"/>
    <property type="project" value="UniProtKB-SubCell"/>
</dbReference>
<proteinExistence type="predicted"/>
<protein>
    <submittedName>
        <fullName evidence="8">RDD family protein</fullName>
    </submittedName>
</protein>
<dbReference type="RefSeq" id="WP_194184039.1">
    <property type="nucleotide sequence ID" value="NZ_JADGIK010000039.1"/>
</dbReference>
<organism evidence="8 9">
    <name type="scientific">Faecalibacter rhinopitheci</name>
    <dbReference type="NCBI Taxonomy" id="2779678"/>
    <lineage>
        <taxon>Bacteria</taxon>
        <taxon>Pseudomonadati</taxon>
        <taxon>Bacteroidota</taxon>
        <taxon>Flavobacteriia</taxon>
        <taxon>Flavobacteriales</taxon>
        <taxon>Weeksellaceae</taxon>
        <taxon>Faecalibacter</taxon>
    </lineage>
</organism>
<dbReference type="AlphaFoldDB" id="A0A8J7GA99"/>
<reference evidence="8" key="1">
    <citation type="submission" date="2020-10" db="EMBL/GenBank/DDBJ databases">
        <authorList>
            <person name="Lu T."/>
            <person name="Wang Q."/>
            <person name="Han X."/>
        </authorList>
    </citation>
    <scope>NUCLEOTIDE SEQUENCE</scope>
    <source>
        <strain evidence="8">WQ 117</strain>
    </source>
</reference>
<dbReference type="PANTHER" id="PTHR36115:SF4">
    <property type="entry name" value="MEMBRANE PROTEIN"/>
    <property type="match status" value="1"/>
</dbReference>
<sequence length="181" mass="21436">MKITDIKETYSKYIYTVNEFNERVRILTDVEVNRKVISARFSIRILNFIIDVTFIILVLSVISKILDDLFFLKSAKLYLQLLSPIILILYYTFTEYKFQQTLGKFLTNTYVINEYADKITLYQAFIRNLNKPAIFISRFFHVSYFDGKSTEQIPHDIQSNTWCVTGEEYNYLLSKLNNNIV</sequence>
<evidence type="ECO:0000313" key="9">
    <source>
        <dbReference type="Proteomes" id="UP000608754"/>
    </source>
</evidence>
<keyword evidence="4 6" id="KW-1133">Transmembrane helix</keyword>
<name>A0A8J7GA99_9FLAO</name>
<feature type="transmembrane region" description="Helical" evidence="6">
    <location>
        <begin position="77"/>
        <end position="94"/>
    </location>
</feature>
<dbReference type="Proteomes" id="UP000608754">
    <property type="component" value="Unassembled WGS sequence"/>
</dbReference>
<evidence type="ECO:0000259" key="7">
    <source>
        <dbReference type="Pfam" id="PF06271"/>
    </source>
</evidence>
<keyword evidence="9" id="KW-1185">Reference proteome</keyword>
<evidence type="ECO:0000313" key="8">
    <source>
        <dbReference type="EMBL" id="MBF0598460.1"/>
    </source>
</evidence>
<evidence type="ECO:0000256" key="6">
    <source>
        <dbReference type="SAM" id="Phobius"/>
    </source>
</evidence>
<keyword evidence="5 6" id="KW-0472">Membrane</keyword>
<evidence type="ECO:0000256" key="2">
    <source>
        <dbReference type="ARBA" id="ARBA00022475"/>
    </source>
</evidence>
<dbReference type="PANTHER" id="PTHR36115">
    <property type="entry name" value="PROLINE-RICH ANTIGEN HOMOLOG-RELATED"/>
    <property type="match status" value="1"/>
</dbReference>
<gene>
    <name evidence="8" type="ORF">IM532_13600</name>
</gene>
<comment type="caution">
    <text evidence="8">The sequence shown here is derived from an EMBL/GenBank/DDBJ whole genome shotgun (WGS) entry which is preliminary data.</text>
</comment>
<accession>A0A8J7GA99</accession>
<keyword evidence="3 6" id="KW-0812">Transmembrane</keyword>
<dbReference type="EMBL" id="JADGIK010000039">
    <property type="protein sequence ID" value="MBF0598460.1"/>
    <property type="molecule type" value="Genomic_DNA"/>
</dbReference>
<evidence type="ECO:0000256" key="5">
    <source>
        <dbReference type="ARBA" id="ARBA00023136"/>
    </source>
</evidence>
<comment type="subcellular location">
    <subcellularLocation>
        <location evidence="1">Cell membrane</location>
        <topology evidence="1">Multi-pass membrane protein</topology>
    </subcellularLocation>
</comment>
<evidence type="ECO:0000256" key="3">
    <source>
        <dbReference type="ARBA" id="ARBA00022692"/>
    </source>
</evidence>
<keyword evidence="2" id="KW-1003">Cell membrane</keyword>
<dbReference type="Pfam" id="PF06271">
    <property type="entry name" value="RDD"/>
    <property type="match status" value="1"/>
</dbReference>
<feature type="transmembrane region" description="Helical" evidence="6">
    <location>
        <begin position="45"/>
        <end position="65"/>
    </location>
</feature>
<feature type="domain" description="RDD" evidence="7">
    <location>
        <begin position="41"/>
        <end position="157"/>
    </location>
</feature>
<dbReference type="InterPro" id="IPR010432">
    <property type="entry name" value="RDD"/>
</dbReference>
<dbReference type="InterPro" id="IPR051791">
    <property type="entry name" value="Pra-immunoreactive"/>
</dbReference>